<gene>
    <name evidence="7" type="ordered locus">AMED_5397</name>
</gene>
<dbReference type="KEGG" id="amd:AMED_5397"/>
<dbReference type="InterPro" id="IPR027273">
    <property type="entry name" value="Neocarzinostatin-like"/>
</dbReference>
<dbReference type="PRINTS" id="PR01885">
    <property type="entry name" value="MACROMOMYCIN"/>
</dbReference>
<feature type="chain" id="PRO_5002607483" description="Neocarzinostatin" evidence="6">
    <location>
        <begin position="32"/>
        <end position="149"/>
    </location>
</feature>
<protein>
    <recommendedName>
        <fullName evidence="9">Neocarzinostatin</fullName>
    </recommendedName>
</protein>
<evidence type="ECO:0000313" key="7">
    <source>
        <dbReference type="EMBL" id="ADJ47157.1"/>
    </source>
</evidence>
<dbReference type="Gene3D" id="2.60.40.230">
    <property type="entry name" value="Neocarzinostatin-like"/>
    <property type="match status" value="1"/>
</dbReference>
<evidence type="ECO:0000256" key="1">
    <source>
        <dbReference type="ARBA" id="ARBA00010648"/>
    </source>
</evidence>
<dbReference type="GO" id="GO:0042742">
    <property type="term" value="P:defense response to bacterium"/>
    <property type="evidence" value="ECO:0007669"/>
    <property type="project" value="UniProtKB-KW"/>
</dbReference>
<dbReference type="EMBL" id="CP002000">
    <property type="protein sequence ID" value="ADJ47157.1"/>
    <property type="molecule type" value="Genomic_DNA"/>
</dbReference>
<dbReference type="Proteomes" id="UP000000328">
    <property type="component" value="Chromosome"/>
</dbReference>
<proteinExistence type="inferred from homology"/>
<dbReference type="GeneID" id="92873105"/>
<keyword evidence="5" id="KW-1015">Disulfide bond</keyword>
<reference evidence="7 8" key="1">
    <citation type="journal article" date="2010" name="Cell Res.">
        <title>Complete genome sequence of the rifamycin SV-producing Amycolatopsis mediterranei U32 revealed its genetic characteristics in phylogeny and metabolism.</title>
        <authorList>
            <person name="Zhao W."/>
            <person name="Zhong Y."/>
            <person name="Yuan H."/>
            <person name="Wang J."/>
            <person name="Zheng H."/>
            <person name="Wang Y."/>
            <person name="Cen X."/>
            <person name="Xu F."/>
            <person name="Bai J."/>
            <person name="Han X."/>
            <person name="Lu G."/>
            <person name="Zhu Y."/>
            <person name="Shao Z."/>
            <person name="Yan H."/>
            <person name="Li C."/>
            <person name="Peng N."/>
            <person name="Zhang Z."/>
            <person name="Zhang Y."/>
            <person name="Lin W."/>
            <person name="Fan Y."/>
            <person name="Qin Z."/>
            <person name="Hu Y."/>
            <person name="Zhu B."/>
            <person name="Wang S."/>
            <person name="Ding X."/>
            <person name="Zhao G.P."/>
        </authorList>
    </citation>
    <scope>NUCLEOTIDE SEQUENCE [LARGE SCALE GENOMIC DNA]</scope>
    <source>
        <strain evidence="8">U-32</strain>
    </source>
</reference>
<sequence length="149" mass="13969">MSARTPIGTKAVVAAGFAVALACTGAATASAAPAAPALAASPSSDLADGQVVDVSGTGYTAGSTIVLLECDAAQPAGRACDKAALVATVAGADGTLAAKLTVHQAFQAVDLSTGAAGTTVDCATAHCVIASADTSNTGTEGAGVSITFG</sequence>
<dbReference type="Pfam" id="PF00960">
    <property type="entry name" value="Neocarzinostat"/>
    <property type="match status" value="1"/>
</dbReference>
<comment type="similarity">
    <text evidence="1">Belongs to the neocarzinostatin family.</text>
</comment>
<dbReference type="AlphaFoldDB" id="A0A0H3DA46"/>
<dbReference type="SUPFAM" id="SSF49319">
    <property type="entry name" value="Actinoxanthin-like"/>
    <property type="match status" value="1"/>
</dbReference>
<feature type="signal peptide" evidence="6">
    <location>
        <begin position="1"/>
        <end position="31"/>
    </location>
</feature>
<dbReference type="PROSITE" id="PS51257">
    <property type="entry name" value="PROKAR_LIPOPROTEIN"/>
    <property type="match status" value="1"/>
</dbReference>
<keyword evidence="4" id="KW-0238">DNA-binding</keyword>
<dbReference type="GO" id="GO:0003677">
    <property type="term" value="F:DNA binding"/>
    <property type="evidence" value="ECO:0007669"/>
    <property type="project" value="UniProtKB-KW"/>
</dbReference>
<accession>A0A0H3DA46</accession>
<dbReference type="InterPro" id="IPR002186">
    <property type="entry name" value="Neocarzinostatin_fam"/>
</dbReference>
<keyword evidence="3" id="KW-0044">Antibiotic</keyword>
<evidence type="ECO:0000256" key="3">
    <source>
        <dbReference type="ARBA" id="ARBA00023022"/>
    </source>
</evidence>
<name>A0A0H3DA46_AMYMU</name>
<evidence type="ECO:0000256" key="5">
    <source>
        <dbReference type="ARBA" id="ARBA00023157"/>
    </source>
</evidence>
<evidence type="ECO:0000256" key="4">
    <source>
        <dbReference type="ARBA" id="ARBA00023125"/>
    </source>
</evidence>
<dbReference type="NCBIfam" id="NF040680">
    <property type="entry name" value="chromo_anti"/>
    <property type="match status" value="1"/>
</dbReference>
<keyword evidence="6" id="KW-0732">Signal</keyword>
<organism evidence="7 8">
    <name type="scientific">Amycolatopsis mediterranei (strain U-32)</name>
    <dbReference type="NCBI Taxonomy" id="749927"/>
    <lineage>
        <taxon>Bacteria</taxon>
        <taxon>Bacillati</taxon>
        <taxon>Actinomycetota</taxon>
        <taxon>Actinomycetes</taxon>
        <taxon>Pseudonocardiales</taxon>
        <taxon>Pseudonocardiaceae</taxon>
        <taxon>Amycolatopsis</taxon>
    </lineage>
</organism>
<dbReference type="PATRIC" id="fig|749927.5.peg.5595"/>
<dbReference type="eggNOG" id="ENOG50345K0">
    <property type="taxonomic scope" value="Bacteria"/>
</dbReference>
<evidence type="ECO:0000256" key="6">
    <source>
        <dbReference type="SAM" id="SignalP"/>
    </source>
</evidence>
<evidence type="ECO:0008006" key="9">
    <source>
        <dbReference type="Google" id="ProtNLM"/>
    </source>
</evidence>
<evidence type="ECO:0000313" key="8">
    <source>
        <dbReference type="Proteomes" id="UP000000328"/>
    </source>
</evidence>
<dbReference type="HOGENOM" id="CLU_1745848_0_0_11"/>
<dbReference type="RefSeq" id="WP_013227217.1">
    <property type="nucleotide sequence ID" value="NC_014318.1"/>
</dbReference>
<keyword evidence="2" id="KW-0929">Antimicrobial</keyword>
<evidence type="ECO:0000256" key="2">
    <source>
        <dbReference type="ARBA" id="ARBA00022529"/>
    </source>
</evidence>
<dbReference type="OrthoDB" id="3826165at2"/>